<evidence type="ECO:0000256" key="3">
    <source>
        <dbReference type="ARBA" id="ARBA00022598"/>
    </source>
</evidence>
<gene>
    <name evidence="10 12" type="primary">gatB</name>
    <name evidence="12" type="ORF">ENK37_09945</name>
</gene>
<evidence type="ECO:0000313" key="12">
    <source>
        <dbReference type="EMBL" id="HGY10351.1"/>
    </source>
</evidence>
<dbReference type="FunFam" id="1.10.10.410:FF:000001">
    <property type="entry name" value="Aspartyl/glutamyl-tRNA(Asn/Gln) amidotransferase subunit B"/>
    <property type="match status" value="1"/>
</dbReference>
<proteinExistence type="inferred from homology"/>
<evidence type="ECO:0000259" key="11">
    <source>
        <dbReference type="SMART" id="SM00845"/>
    </source>
</evidence>
<dbReference type="GO" id="GO:0006412">
    <property type="term" value="P:translation"/>
    <property type="evidence" value="ECO:0007669"/>
    <property type="project" value="UniProtKB-UniRule"/>
</dbReference>
<dbReference type="SUPFAM" id="SSF55931">
    <property type="entry name" value="Glutamine synthetase/guanido kinase"/>
    <property type="match status" value="1"/>
</dbReference>
<comment type="catalytic activity">
    <reaction evidence="9 10">
        <text>L-glutamyl-tRNA(Gln) + L-glutamine + ATP + H2O = L-glutaminyl-tRNA(Gln) + L-glutamate + ADP + phosphate + H(+)</text>
        <dbReference type="Rhea" id="RHEA:17521"/>
        <dbReference type="Rhea" id="RHEA-COMP:9681"/>
        <dbReference type="Rhea" id="RHEA-COMP:9684"/>
        <dbReference type="ChEBI" id="CHEBI:15377"/>
        <dbReference type="ChEBI" id="CHEBI:15378"/>
        <dbReference type="ChEBI" id="CHEBI:29985"/>
        <dbReference type="ChEBI" id="CHEBI:30616"/>
        <dbReference type="ChEBI" id="CHEBI:43474"/>
        <dbReference type="ChEBI" id="CHEBI:58359"/>
        <dbReference type="ChEBI" id="CHEBI:78520"/>
        <dbReference type="ChEBI" id="CHEBI:78521"/>
        <dbReference type="ChEBI" id="CHEBI:456216"/>
    </reaction>
</comment>
<evidence type="ECO:0000256" key="4">
    <source>
        <dbReference type="ARBA" id="ARBA00022741"/>
    </source>
</evidence>
<evidence type="ECO:0000256" key="1">
    <source>
        <dbReference type="ARBA" id="ARBA00005306"/>
    </source>
</evidence>
<dbReference type="NCBIfam" id="NF004014">
    <property type="entry name" value="PRK05477.1-4"/>
    <property type="match status" value="1"/>
</dbReference>
<dbReference type="InterPro" id="IPR023168">
    <property type="entry name" value="GatB_Yqey_C_2"/>
</dbReference>
<dbReference type="PANTHER" id="PTHR11659:SF0">
    <property type="entry name" value="GLUTAMYL-TRNA(GLN) AMIDOTRANSFERASE SUBUNIT B, MITOCHONDRIAL"/>
    <property type="match status" value="1"/>
</dbReference>
<comment type="subunit">
    <text evidence="2 10">Heterotrimer of A, B and C subunits.</text>
</comment>
<dbReference type="HAMAP" id="MF_00121">
    <property type="entry name" value="GatB"/>
    <property type="match status" value="1"/>
</dbReference>
<evidence type="ECO:0000256" key="6">
    <source>
        <dbReference type="ARBA" id="ARBA00022917"/>
    </source>
</evidence>
<comment type="similarity">
    <text evidence="1 10">Belongs to the GatB/GatE family. GatB subfamily.</text>
</comment>
<dbReference type="AlphaFoldDB" id="A0A7C4V7I6"/>
<dbReference type="PROSITE" id="PS01234">
    <property type="entry name" value="GATB"/>
    <property type="match status" value="1"/>
</dbReference>
<keyword evidence="6 10" id="KW-0648">Protein biosynthesis</keyword>
<comment type="function">
    <text evidence="7 10">Allows the formation of correctly charged Asn-tRNA(Asn) or Gln-tRNA(Gln) through the transamidation of misacylated Asp-tRNA(Asn) or Glu-tRNA(Gln) in organisms which lack either or both of asparaginyl-tRNA or glutaminyl-tRNA synthetases. The reaction takes place in the presence of glutamine and ATP through an activated phospho-Asp-tRNA(Asn) or phospho-Glu-tRNA(Gln).</text>
</comment>
<dbReference type="Pfam" id="PF02637">
    <property type="entry name" value="GatB_Yqey"/>
    <property type="match status" value="1"/>
</dbReference>
<evidence type="ECO:0000256" key="8">
    <source>
        <dbReference type="ARBA" id="ARBA00047380"/>
    </source>
</evidence>
<keyword evidence="4 10" id="KW-0547">Nucleotide-binding</keyword>
<dbReference type="InterPro" id="IPR014746">
    <property type="entry name" value="Gln_synth/guanido_kin_cat_dom"/>
</dbReference>
<dbReference type="NCBIfam" id="NF004012">
    <property type="entry name" value="PRK05477.1-2"/>
    <property type="match status" value="1"/>
</dbReference>
<dbReference type="NCBIfam" id="TIGR00133">
    <property type="entry name" value="gatB"/>
    <property type="match status" value="1"/>
</dbReference>
<dbReference type="GO" id="GO:0070681">
    <property type="term" value="P:glutaminyl-tRNAGln biosynthesis via transamidation"/>
    <property type="evidence" value="ECO:0007669"/>
    <property type="project" value="TreeGrafter"/>
</dbReference>
<dbReference type="InterPro" id="IPR006075">
    <property type="entry name" value="Asn/Gln-tRNA_Trfase_suB/E_cat"/>
</dbReference>
<dbReference type="Gene3D" id="1.10.150.380">
    <property type="entry name" value="GatB domain, N-terminal subdomain"/>
    <property type="match status" value="1"/>
</dbReference>
<organism evidence="12">
    <name type="scientific">Oceanithermus profundus</name>
    <dbReference type="NCBI Taxonomy" id="187137"/>
    <lineage>
        <taxon>Bacteria</taxon>
        <taxon>Thermotogati</taxon>
        <taxon>Deinococcota</taxon>
        <taxon>Deinococci</taxon>
        <taxon>Thermales</taxon>
        <taxon>Thermaceae</taxon>
        <taxon>Oceanithermus</taxon>
    </lineage>
</organism>
<dbReference type="Proteomes" id="UP000885759">
    <property type="component" value="Unassembled WGS sequence"/>
</dbReference>
<evidence type="ECO:0000256" key="9">
    <source>
        <dbReference type="ARBA" id="ARBA00047913"/>
    </source>
</evidence>
<dbReference type="EMBL" id="DRPZ01000249">
    <property type="protein sequence ID" value="HGY10351.1"/>
    <property type="molecule type" value="Genomic_DNA"/>
</dbReference>
<name>A0A7C4V7I6_9DEIN</name>
<dbReference type="EC" id="6.3.5.-" evidence="10"/>
<feature type="domain" description="Asn/Gln amidotransferase" evidence="11">
    <location>
        <begin position="321"/>
        <end position="467"/>
    </location>
</feature>
<comment type="catalytic activity">
    <reaction evidence="8 10">
        <text>L-aspartyl-tRNA(Asn) + L-glutamine + ATP + H2O = L-asparaginyl-tRNA(Asn) + L-glutamate + ADP + phosphate + 2 H(+)</text>
        <dbReference type="Rhea" id="RHEA:14513"/>
        <dbReference type="Rhea" id="RHEA-COMP:9674"/>
        <dbReference type="Rhea" id="RHEA-COMP:9677"/>
        <dbReference type="ChEBI" id="CHEBI:15377"/>
        <dbReference type="ChEBI" id="CHEBI:15378"/>
        <dbReference type="ChEBI" id="CHEBI:29985"/>
        <dbReference type="ChEBI" id="CHEBI:30616"/>
        <dbReference type="ChEBI" id="CHEBI:43474"/>
        <dbReference type="ChEBI" id="CHEBI:58359"/>
        <dbReference type="ChEBI" id="CHEBI:78515"/>
        <dbReference type="ChEBI" id="CHEBI:78516"/>
        <dbReference type="ChEBI" id="CHEBI:456216"/>
    </reaction>
</comment>
<dbReference type="GO" id="GO:0005524">
    <property type="term" value="F:ATP binding"/>
    <property type="evidence" value="ECO:0007669"/>
    <property type="project" value="UniProtKB-KW"/>
</dbReference>
<dbReference type="InterPro" id="IPR018027">
    <property type="entry name" value="Asn/Gln_amidotransferase"/>
</dbReference>
<dbReference type="Pfam" id="PF02934">
    <property type="entry name" value="GatB_N"/>
    <property type="match status" value="1"/>
</dbReference>
<dbReference type="InterPro" id="IPR017959">
    <property type="entry name" value="Asn/Gln-tRNA_amidoTrfase_suB/E"/>
</dbReference>
<evidence type="ECO:0000256" key="2">
    <source>
        <dbReference type="ARBA" id="ARBA00011123"/>
    </source>
</evidence>
<comment type="caution">
    <text evidence="12">The sequence shown here is derived from an EMBL/GenBank/DDBJ whole genome shotgun (WGS) entry which is preliminary data.</text>
</comment>
<accession>A0A7C4V7I6</accession>
<evidence type="ECO:0000256" key="5">
    <source>
        <dbReference type="ARBA" id="ARBA00022840"/>
    </source>
</evidence>
<dbReference type="InterPro" id="IPR004413">
    <property type="entry name" value="GatB"/>
</dbReference>
<dbReference type="GO" id="GO:0050567">
    <property type="term" value="F:glutaminyl-tRNA synthase (glutamine-hydrolyzing) activity"/>
    <property type="evidence" value="ECO:0007669"/>
    <property type="project" value="UniProtKB-UniRule"/>
</dbReference>
<dbReference type="Gene3D" id="1.10.10.410">
    <property type="match status" value="1"/>
</dbReference>
<reference evidence="12" key="1">
    <citation type="journal article" date="2020" name="mSystems">
        <title>Genome- and Community-Level Interaction Insights into Carbon Utilization and Element Cycling Functions of Hydrothermarchaeota in Hydrothermal Sediment.</title>
        <authorList>
            <person name="Zhou Z."/>
            <person name="Liu Y."/>
            <person name="Xu W."/>
            <person name="Pan J."/>
            <person name="Luo Z.H."/>
            <person name="Li M."/>
        </authorList>
    </citation>
    <scope>NUCLEOTIDE SEQUENCE [LARGE SCALE GENOMIC DNA]</scope>
    <source>
        <strain evidence="12">HyVt-570</strain>
    </source>
</reference>
<evidence type="ECO:0000256" key="7">
    <source>
        <dbReference type="ARBA" id="ARBA00024799"/>
    </source>
</evidence>
<dbReference type="InterPro" id="IPR003789">
    <property type="entry name" value="Asn/Gln_tRNA_amidoTrase-B-like"/>
</dbReference>
<keyword evidence="3 10" id="KW-0436">Ligase</keyword>
<sequence>MYEPVIGLEVHLHLKTKTKMFCSCRADYFGAEPNTHVCPVCLGLPGVLPVPNQQAIDYGIMFALALDCEVPEWTQFHRKHYFYPDMPKNYQISQYDRPIGARGAIEVAGERIGITRVHLEEDAGKSLHPAGADHTLLDFNRAGSPLIELVTEPDIKSPEQARLFLTHLRAIAQTLGISDANPEEGKMRADVNVSVRRAGEPLGTKVEVKNLNSFKSVQRALEYEIERQTKILKKGGKVEQATLGWDENAGRTYLMRTKEGEADYRYMPEPDIPVLHVTEEWKERVRAAMPELPAEKKRRYQEAGVKDYDAEILAYDRELSGLFDAALAAGAPAQALANWLNADVRGWLAASEKTVAETGLTPERLAALVKLADEGKITSRVAKELLPEVMAGADPAALVKERGLEAVSDEGALAQIVDEVIAANPAVVEQIKGGKTKAINALLGQVMKATRGTARPDLVRRLLNERILQGEA</sequence>
<evidence type="ECO:0000256" key="10">
    <source>
        <dbReference type="HAMAP-Rule" id="MF_00121"/>
    </source>
</evidence>
<dbReference type="InterPro" id="IPR042114">
    <property type="entry name" value="GatB_C_1"/>
</dbReference>
<dbReference type="SMART" id="SM00845">
    <property type="entry name" value="GatB_Yqey"/>
    <property type="match status" value="1"/>
</dbReference>
<protein>
    <recommendedName>
        <fullName evidence="10">Aspartyl/glutamyl-tRNA(Asn/Gln) amidotransferase subunit B</fullName>
        <shortName evidence="10">Asp/Glu-ADT subunit B</shortName>
        <ecNumber evidence="10">6.3.5.-</ecNumber>
    </recommendedName>
</protein>
<dbReference type="SUPFAM" id="SSF89095">
    <property type="entry name" value="GatB/YqeY motif"/>
    <property type="match status" value="1"/>
</dbReference>
<keyword evidence="5 10" id="KW-0067">ATP-binding</keyword>
<dbReference type="PANTHER" id="PTHR11659">
    <property type="entry name" value="GLUTAMYL-TRNA GLN AMIDOTRANSFERASE SUBUNIT B MITOCHONDRIAL AND PROKARYOTIC PET112-RELATED"/>
    <property type="match status" value="1"/>
</dbReference>
<dbReference type="InterPro" id="IPR017958">
    <property type="entry name" value="Gln-tRNA_amidoTrfase_suB_CS"/>
</dbReference>